<reference evidence="3" key="1">
    <citation type="journal article" date="2011" name="Nature">
        <title>Genome sequence and analysis of the tuber crop potato.</title>
        <authorList>
            <consortium name="The Potato Genome Sequencing Consortium"/>
        </authorList>
    </citation>
    <scope>NUCLEOTIDE SEQUENCE [LARGE SCALE GENOMIC DNA]</scope>
    <source>
        <strain evidence="3">cv. DM1-3 516 R44</strain>
    </source>
</reference>
<feature type="compositionally biased region" description="Basic residues" evidence="1">
    <location>
        <begin position="1"/>
        <end position="11"/>
    </location>
</feature>
<keyword evidence="3" id="KW-1185">Reference proteome</keyword>
<evidence type="ECO:0000313" key="2">
    <source>
        <dbReference type="EnsemblPlants" id="PGSC0003DMT400024750"/>
    </source>
</evidence>
<feature type="region of interest" description="Disordered" evidence="1">
    <location>
        <begin position="159"/>
        <end position="277"/>
    </location>
</feature>
<name>M1AKK3_SOLTU</name>
<dbReference type="EnsemblPlants" id="PGSC0003DMT400024750">
    <property type="protein sequence ID" value="PGSC0003DMT400024750"/>
    <property type="gene ID" value="PGSC0003DMG400009568"/>
</dbReference>
<evidence type="ECO:0000313" key="3">
    <source>
        <dbReference type="Proteomes" id="UP000011115"/>
    </source>
</evidence>
<protein>
    <submittedName>
        <fullName evidence="2">Gag-pol polyprotein</fullName>
    </submittedName>
</protein>
<feature type="region of interest" description="Disordered" evidence="1">
    <location>
        <begin position="1"/>
        <end position="76"/>
    </location>
</feature>
<dbReference type="InParanoid" id="M1AKK3"/>
<accession>M1AKK3</accession>
<dbReference type="PaxDb" id="4113-PGSC0003DMT400024750"/>
<reference evidence="2" key="2">
    <citation type="submission" date="2015-06" db="UniProtKB">
        <authorList>
            <consortium name="EnsemblPlants"/>
        </authorList>
    </citation>
    <scope>IDENTIFICATION</scope>
    <source>
        <strain evidence="2">DM1-3 516 R44</strain>
    </source>
</reference>
<feature type="compositionally biased region" description="Low complexity" evidence="1">
    <location>
        <begin position="196"/>
        <end position="215"/>
    </location>
</feature>
<dbReference type="eggNOG" id="ENOG502R80Q">
    <property type="taxonomic scope" value="Eukaryota"/>
</dbReference>
<feature type="compositionally biased region" description="Low complexity" evidence="1">
    <location>
        <begin position="260"/>
        <end position="277"/>
    </location>
</feature>
<feature type="compositionally biased region" description="Basic and acidic residues" evidence="1">
    <location>
        <begin position="227"/>
        <end position="247"/>
    </location>
</feature>
<sequence>MPVTRRSKSIGKRVDVAAQERTSQPPPSLAVQGEAQDESLSQTSPTPPSPEDLRREVAPQEPPINATKSDPNEDPQDFIDQIQRTFDVMHVSGKEALELAAYILKGVAILWYAPNVVATMEDRVHQYVDRLDSYLVRDCTIASLNKDMDIARMQAFAQKLEDQRQKRRTQESETGHSKRARSMGQFTPSQGEFRPRFFNRPPKPSSSYSTASAPPQFQESKAISLGKEVKAKVHEHRGTKSREDMMRNHPHKGVGGVAQPTRSVVASSSSTPSLGRG</sequence>
<proteinExistence type="predicted"/>
<dbReference type="HOGENOM" id="CLU_1006134_0_0_1"/>
<dbReference type="Gramene" id="PGSC0003DMT400024750">
    <property type="protein sequence ID" value="PGSC0003DMT400024750"/>
    <property type="gene ID" value="PGSC0003DMG400009568"/>
</dbReference>
<organism evidence="2 3">
    <name type="scientific">Solanum tuberosum</name>
    <name type="common">Potato</name>
    <dbReference type="NCBI Taxonomy" id="4113"/>
    <lineage>
        <taxon>Eukaryota</taxon>
        <taxon>Viridiplantae</taxon>
        <taxon>Streptophyta</taxon>
        <taxon>Embryophyta</taxon>
        <taxon>Tracheophyta</taxon>
        <taxon>Spermatophyta</taxon>
        <taxon>Magnoliopsida</taxon>
        <taxon>eudicotyledons</taxon>
        <taxon>Gunneridae</taxon>
        <taxon>Pentapetalae</taxon>
        <taxon>asterids</taxon>
        <taxon>lamiids</taxon>
        <taxon>Solanales</taxon>
        <taxon>Solanaceae</taxon>
        <taxon>Solanoideae</taxon>
        <taxon>Solaneae</taxon>
        <taxon>Solanum</taxon>
    </lineage>
</organism>
<evidence type="ECO:0000256" key="1">
    <source>
        <dbReference type="SAM" id="MobiDB-lite"/>
    </source>
</evidence>
<dbReference type="Proteomes" id="UP000011115">
    <property type="component" value="Unassembled WGS sequence"/>
</dbReference>
<feature type="compositionally biased region" description="Basic and acidic residues" evidence="1">
    <location>
        <begin position="159"/>
        <end position="176"/>
    </location>
</feature>
<dbReference type="AlphaFoldDB" id="M1AKK3"/>